<proteinExistence type="predicted"/>
<dbReference type="GO" id="GO:0016758">
    <property type="term" value="F:hexosyltransferase activity"/>
    <property type="evidence" value="ECO:0007669"/>
    <property type="project" value="InterPro"/>
</dbReference>
<dbReference type="InterPro" id="IPR043148">
    <property type="entry name" value="TagF_C"/>
</dbReference>
<dbReference type="OrthoDB" id="913551at2"/>
<dbReference type="Gene3D" id="3.40.50.12580">
    <property type="match status" value="1"/>
</dbReference>
<dbReference type="Pfam" id="PF06925">
    <property type="entry name" value="MGDG_synth"/>
    <property type="match status" value="1"/>
</dbReference>
<dbReference type="GO" id="GO:0009247">
    <property type="term" value="P:glycolipid biosynthetic process"/>
    <property type="evidence" value="ECO:0007669"/>
    <property type="project" value="InterPro"/>
</dbReference>
<dbReference type="InterPro" id="IPR009695">
    <property type="entry name" value="Diacylglyc_glucosyltr_N"/>
</dbReference>
<keyword evidence="2" id="KW-0808">Transferase</keyword>
<dbReference type="AlphaFoldDB" id="A0A365P3M9"/>
<evidence type="ECO:0000313" key="2">
    <source>
        <dbReference type="EMBL" id="RBA29146.1"/>
    </source>
</evidence>
<reference evidence="2 3" key="1">
    <citation type="submission" date="2018-06" db="EMBL/GenBank/DDBJ databases">
        <title>Flavobacterium tibetense sp. nov., isolated from a wetland YonghuCo on Tibetan Plateau.</title>
        <authorList>
            <person name="Xing P."/>
            <person name="Phurbu D."/>
            <person name="Lu H."/>
        </authorList>
    </citation>
    <scope>NUCLEOTIDE SEQUENCE [LARGE SCALE GENOMIC DNA]</scope>
    <source>
        <strain evidence="2 3">YH5</strain>
    </source>
</reference>
<name>A0A365P3M9_9FLAO</name>
<dbReference type="Proteomes" id="UP000253319">
    <property type="component" value="Unassembled WGS sequence"/>
</dbReference>
<dbReference type="SUPFAM" id="SSF53756">
    <property type="entry name" value="UDP-Glycosyltransferase/glycogen phosphorylase"/>
    <property type="match status" value="1"/>
</dbReference>
<keyword evidence="3" id="KW-1185">Reference proteome</keyword>
<accession>A0A365P3M9</accession>
<organism evidence="2 3">
    <name type="scientific">Flavobacterium tibetense</name>
    <dbReference type="NCBI Taxonomy" id="2233533"/>
    <lineage>
        <taxon>Bacteria</taxon>
        <taxon>Pseudomonadati</taxon>
        <taxon>Bacteroidota</taxon>
        <taxon>Flavobacteriia</taxon>
        <taxon>Flavobacteriales</taxon>
        <taxon>Flavobacteriaceae</taxon>
        <taxon>Flavobacterium</taxon>
    </lineage>
</organism>
<dbReference type="RefSeq" id="WP_113988115.1">
    <property type="nucleotide sequence ID" value="NZ_QLST01000003.1"/>
</dbReference>
<sequence>MNKKKVFVLLPDGVGLRNFAYSNFYEIGKNFHDIVFWNNTPFDLSELNYPEIKFEKPILHPFTDVFKNGVIQASLTKNSKIEKDQVYDTYRFKSKTVGLKNKIKNTVVSFLNSNYSNQKSILSLRNRINKLERSTTYYKDCRATLEREKPDFVFCTNQRPVVAIAPLLAAKDLKIPTATFIFSWDNLPKATMVVQTDFYFVWSQHMKNELLHYHPEIQENQIKITGTPQFESHYDDNNFIEREVFFKIHNLDTNKKYICYSGDDITTCPDDEVYLNDVAKAVSELNRNGHNLGIIFRRSPVDFSTRYDSVLKEFKNIIVPINPDWRKIGEGWNTILPTPNDNSLLVNTIRHSELVINLGSSMVFDFAIFNKPCLYINYDVENKKDKNWSVKKIYQFVHFRSMTSKEAVGWISDSQSIASVIEKNLSKKQNIEATKWFEKITCQPANLASDRIWKSINSII</sequence>
<protein>
    <submittedName>
        <fullName evidence="2">UDP-glycosyltransferase</fullName>
    </submittedName>
</protein>
<dbReference type="EMBL" id="QLST01000003">
    <property type="protein sequence ID" value="RBA29146.1"/>
    <property type="molecule type" value="Genomic_DNA"/>
</dbReference>
<dbReference type="GO" id="GO:0016020">
    <property type="term" value="C:membrane"/>
    <property type="evidence" value="ECO:0007669"/>
    <property type="project" value="GOC"/>
</dbReference>
<gene>
    <name evidence="2" type="ORF">DPN68_02990</name>
</gene>
<evidence type="ECO:0000313" key="3">
    <source>
        <dbReference type="Proteomes" id="UP000253319"/>
    </source>
</evidence>
<comment type="caution">
    <text evidence="2">The sequence shown here is derived from an EMBL/GenBank/DDBJ whole genome shotgun (WGS) entry which is preliminary data.</text>
</comment>
<feature type="domain" description="Diacylglycerol glucosyltransferase N-terminal" evidence="1">
    <location>
        <begin position="70"/>
        <end position="228"/>
    </location>
</feature>
<evidence type="ECO:0000259" key="1">
    <source>
        <dbReference type="Pfam" id="PF06925"/>
    </source>
</evidence>